<feature type="transmembrane region" description="Helical" evidence="1">
    <location>
        <begin position="190"/>
        <end position="209"/>
    </location>
</feature>
<dbReference type="SUPFAM" id="SSF55073">
    <property type="entry name" value="Nucleotide cyclase"/>
    <property type="match status" value="1"/>
</dbReference>
<dbReference type="GO" id="GO:0043709">
    <property type="term" value="P:cell adhesion involved in single-species biofilm formation"/>
    <property type="evidence" value="ECO:0007669"/>
    <property type="project" value="TreeGrafter"/>
</dbReference>
<organism evidence="3 4">
    <name type="scientific">Solirubrobacter phytolaccae</name>
    <dbReference type="NCBI Taxonomy" id="1404360"/>
    <lineage>
        <taxon>Bacteria</taxon>
        <taxon>Bacillati</taxon>
        <taxon>Actinomycetota</taxon>
        <taxon>Thermoleophilia</taxon>
        <taxon>Solirubrobacterales</taxon>
        <taxon>Solirubrobacteraceae</taxon>
        <taxon>Solirubrobacter</taxon>
    </lineage>
</organism>
<dbReference type="Proteomes" id="UP001147653">
    <property type="component" value="Unassembled WGS sequence"/>
</dbReference>
<dbReference type="Gene3D" id="3.30.70.270">
    <property type="match status" value="1"/>
</dbReference>
<dbReference type="GO" id="GO:0005886">
    <property type="term" value="C:plasma membrane"/>
    <property type="evidence" value="ECO:0007669"/>
    <property type="project" value="TreeGrafter"/>
</dbReference>
<feature type="transmembrane region" description="Helical" evidence="1">
    <location>
        <begin position="153"/>
        <end position="178"/>
    </location>
</feature>
<dbReference type="InterPro" id="IPR050469">
    <property type="entry name" value="Diguanylate_Cyclase"/>
</dbReference>
<evidence type="ECO:0000256" key="1">
    <source>
        <dbReference type="SAM" id="Phobius"/>
    </source>
</evidence>
<dbReference type="RefSeq" id="WP_270023579.1">
    <property type="nucleotide sequence ID" value="NZ_JAPDDP010000004.1"/>
</dbReference>
<feature type="transmembrane region" description="Helical" evidence="1">
    <location>
        <begin position="64"/>
        <end position="86"/>
    </location>
</feature>
<dbReference type="InterPro" id="IPR043128">
    <property type="entry name" value="Rev_trsase/Diguanyl_cyclase"/>
</dbReference>
<feature type="transmembrane region" description="Helical" evidence="1">
    <location>
        <begin position="127"/>
        <end position="147"/>
    </location>
</feature>
<dbReference type="SMART" id="SM00267">
    <property type="entry name" value="GGDEF"/>
    <property type="match status" value="1"/>
</dbReference>
<dbReference type="PROSITE" id="PS50887">
    <property type="entry name" value="GGDEF"/>
    <property type="match status" value="1"/>
</dbReference>
<keyword evidence="1" id="KW-0812">Transmembrane</keyword>
<dbReference type="GO" id="GO:1902201">
    <property type="term" value="P:negative regulation of bacterial-type flagellum-dependent cell motility"/>
    <property type="evidence" value="ECO:0007669"/>
    <property type="project" value="TreeGrafter"/>
</dbReference>
<dbReference type="PANTHER" id="PTHR45138">
    <property type="entry name" value="REGULATORY COMPONENTS OF SENSORY TRANSDUCTION SYSTEM"/>
    <property type="match status" value="1"/>
</dbReference>
<dbReference type="InterPro" id="IPR029787">
    <property type="entry name" value="Nucleotide_cyclase"/>
</dbReference>
<proteinExistence type="predicted"/>
<evidence type="ECO:0000313" key="3">
    <source>
        <dbReference type="EMBL" id="MDA0179309.1"/>
    </source>
</evidence>
<accession>A0A9X3N468</accession>
<comment type="caution">
    <text evidence="3">The sequence shown here is derived from an EMBL/GenBank/DDBJ whole genome shotgun (WGS) entry which is preliminary data.</text>
</comment>
<feature type="transmembrane region" description="Helical" evidence="1">
    <location>
        <begin position="98"/>
        <end position="115"/>
    </location>
</feature>
<evidence type="ECO:0000259" key="2">
    <source>
        <dbReference type="PROSITE" id="PS50887"/>
    </source>
</evidence>
<dbReference type="Pfam" id="PF00990">
    <property type="entry name" value="GGDEF"/>
    <property type="match status" value="1"/>
</dbReference>
<name>A0A9X3N468_9ACTN</name>
<evidence type="ECO:0000313" key="4">
    <source>
        <dbReference type="Proteomes" id="UP001147653"/>
    </source>
</evidence>
<feature type="transmembrane region" description="Helical" evidence="1">
    <location>
        <begin position="35"/>
        <end position="52"/>
    </location>
</feature>
<keyword evidence="1" id="KW-1133">Transmembrane helix</keyword>
<protein>
    <submittedName>
        <fullName evidence="3">GGDEF domain-containing protein</fullName>
    </submittedName>
</protein>
<dbReference type="GO" id="GO:0052621">
    <property type="term" value="F:diguanylate cyclase activity"/>
    <property type="evidence" value="ECO:0007669"/>
    <property type="project" value="TreeGrafter"/>
</dbReference>
<sequence length="443" mass="46166">MDRSVPPPPRRLLALLGVITAPLYVSIALTDSPALHQGVIAAVGVVALIVSGHTAVRTRGSAQLALTTGIALWTSGAIVAAVQLRGGLYTSYPTAAEWLWLSSYPALLVAVMLMVPRWGAGHWLDGVVACLGASAAGAALLMPHLTVNGLSPLGGAVASAFAIGDMLLIGFTIAALVISRRSLHPQYRRLACGVLLLAGTDLLFAFRMAGPVEDYANWVDIGWAAGLMSLALARPRSARREPAVGRVPIIPVVSSAAALSVLVVDHYHRVADGAIWLAVAGLALGMARTVEAARTGARLAEAERLAHTDDLTRVGNRRRLFRDLGDAFESGTGARLALFDLNGFKALNDSQGHAAGDALLAEFGRRLTDAVDGAGTAYRLGGDEFCVLLDARADEALARAGAALRQDGVTAATGSVLLGVEATDPTQALRLADARMYADKTRN</sequence>
<dbReference type="InterPro" id="IPR000160">
    <property type="entry name" value="GGDEF_dom"/>
</dbReference>
<dbReference type="PANTHER" id="PTHR45138:SF9">
    <property type="entry name" value="DIGUANYLATE CYCLASE DGCM-RELATED"/>
    <property type="match status" value="1"/>
</dbReference>
<reference evidence="3" key="1">
    <citation type="submission" date="2022-10" db="EMBL/GenBank/DDBJ databases">
        <title>The WGS of Solirubrobacter phytolaccae KCTC 29190.</title>
        <authorList>
            <person name="Jiang Z."/>
        </authorList>
    </citation>
    <scope>NUCLEOTIDE SEQUENCE</scope>
    <source>
        <strain evidence="3">KCTC 29190</strain>
    </source>
</reference>
<dbReference type="NCBIfam" id="TIGR00254">
    <property type="entry name" value="GGDEF"/>
    <property type="match status" value="1"/>
</dbReference>
<keyword evidence="4" id="KW-1185">Reference proteome</keyword>
<feature type="transmembrane region" description="Helical" evidence="1">
    <location>
        <begin position="12"/>
        <end position="29"/>
    </location>
</feature>
<feature type="domain" description="GGDEF" evidence="2">
    <location>
        <begin position="332"/>
        <end position="443"/>
    </location>
</feature>
<feature type="transmembrane region" description="Helical" evidence="1">
    <location>
        <begin position="245"/>
        <end position="264"/>
    </location>
</feature>
<dbReference type="EMBL" id="JAPDDP010000004">
    <property type="protein sequence ID" value="MDA0179309.1"/>
    <property type="molecule type" value="Genomic_DNA"/>
</dbReference>
<dbReference type="AlphaFoldDB" id="A0A9X3N468"/>
<gene>
    <name evidence="3" type="ORF">OJ997_03285</name>
</gene>
<keyword evidence="1" id="KW-0472">Membrane</keyword>
<dbReference type="CDD" id="cd01949">
    <property type="entry name" value="GGDEF"/>
    <property type="match status" value="1"/>
</dbReference>